<name>A0A0P6X8Y6_9CHLR</name>
<dbReference type="Pfam" id="PF04434">
    <property type="entry name" value="SWIM"/>
    <property type="match status" value="1"/>
</dbReference>
<evidence type="ECO:0000259" key="2">
    <source>
        <dbReference type="PROSITE" id="PS50966"/>
    </source>
</evidence>
<keyword evidence="1" id="KW-0479">Metal-binding</keyword>
<gene>
    <name evidence="3" type="ORF">ADN00_02845</name>
</gene>
<dbReference type="EMBL" id="LGCL01000013">
    <property type="protein sequence ID" value="KPL79387.1"/>
    <property type="molecule type" value="Genomic_DNA"/>
</dbReference>
<dbReference type="PROSITE" id="PS50966">
    <property type="entry name" value="ZF_SWIM"/>
    <property type="match status" value="1"/>
</dbReference>
<sequence length="81" mass="9423">MDYGMIGKIDKAKRYADERHRFHFHSFTVTVDGENNDHTVKYEDGKWNCDCSFFATRGRCSHTMALEFILEKMLADAPVES</sequence>
<keyword evidence="1" id="KW-0862">Zinc</keyword>
<dbReference type="AlphaFoldDB" id="A0A0P6X8Y6"/>
<dbReference type="OrthoDB" id="165488at2"/>
<protein>
    <recommendedName>
        <fullName evidence="2">SWIM-type domain-containing protein</fullName>
    </recommendedName>
</protein>
<evidence type="ECO:0000313" key="3">
    <source>
        <dbReference type="EMBL" id="KPL79387.1"/>
    </source>
</evidence>
<keyword evidence="1" id="KW-0863">Zinc-finger</keyword>
<keyword evidence="4" id="KW-1185">Reference proteome</keyword>
<dbReference type="RefSeq" id="WP_075061447.1">
    <property type="nucleotide sequence ID" value="NZ_LGCL01000013.1"/>
</dbReference>
<evidence type="ECO:0000256" key="1">
    <source>
        <dbReference type="PROSITE-ProRule" id="PRU00325"/>
    </source>
</evidence>
<organism evidence="3 4">
    <name type="scientific">Ornatilinea apprima</name>
    <dbReference type="NCBI Taxonomy" id="1134406"/>
    <lineage>
        <taxon>Bacteria</taxon>
        <taxon>Bacillati</taxon>
        <taxon>Chloroflexota</taxon>
        <taxon>Anaerolineae</taxon>
        <taxon>Anaerolineales</taxon>
        <taxon>Anaerolineaceae</taxon>
        <taxon>Ornatilinea</taxon>
    </lineage>
</organism>
<evidence type="ECO:0000313" key="4">
    <source>
        <dbReference type="Proteomes" id="UP000050417"/>
    </source>
</evidence>
<dbReference type="PATRIC" id="fig|1134406.4.peg.2202"/>
<proteinExistence type="predicted"/>
<dbReference type="Proteomes" id="UP000050417">
    <property type="component" value="Unassembled WGS sequence"/>
</dbReference>
<accession>A0A0P6X8Y6</accession>
<dbReference type="InterPro" id="IPR007527">
    <property type="entry name" value="Znf_SWIM"/>
</dbReference>
<dbReference type="GO" id="GO:0008270">
    <property type="term" value="F:zinc ion binding"/>
    <property type="evidence" value="ECO:0007669"/>
    <property type="project" value="UniProtKB-KW"/>
</dbReference>
<feature type="domain" description="SWIM-type" evidence="2">
    <location>
        <begin position="27"/>
        <end position="71"/>
    </location>
</feature>
<reference evidence="3 4" key="1">
    <citation type="submission" date="2015-07" db="EMBL/GenBank/DDBJ databases">
        <title>Genome sequence of Ornatilinea apprima DSM 23815.</title>
        <authorList>
            <person name="Hemp J."/>
            <person name="Ward L.M."/>
            <person name="Pace L.A."/>
            <person name="Fischer W.W."/>
        </authorList>
    </citation>
    <scope>NUCLEOTIDE SEQUENCE [LARGE SCALE GENOMIC DNA]</scope>
    <source>
        <strain evidence="3 4">P3M-1</strain>
    </source>
</reference>
<comment type="caution">
    <text evidence="3">The sequence shown here is derived from an EMBL/GenBank/DDBJ whole genome shotgun (WGS) entry which is preliminary data.</text>
</comment>